<organism evidence="8 9">
    <name type="scientific">Cytospora leucostoma</name>
    <dbReference type="NCBI Taxonomy" id="1230097"/>
    <lineage>
        <taxon>Eukaryota</taxon>
        <taxon>Fungi</taxon>
        <taxon>Dikarya</taxon>
        <taxon>Ascomycota</taxon>
        <taxon>Pezizomycotina</taxon>
        <taxon>Sordariomycetes</taxon>
        <taxon>Sordariomycetidae</taxon>
        <taxon>Diaporthales</taxon>
        <taxon>Cytosporaceae</taxon>
        <taxon>Cytospora</taxon>
    </lineage>
</organism>
<dbReference type="EMBL" id="LKEB01000056">
    <property type="protein sequence ID" value="ROW00473.1"/>
    <property type="molecule type" value="Genomic_DNA"/>
</dbReference>
<dbReference type="InParanoid" id="A0A423WAX5"/>
<comment type="subcellular location">
    <subcellularLocation>
        <location evidence="1">Endomembrane system</location>
        <topology evidence="1">Peripheral membrane protein</topology>
    </subcellularLocation>
</comment>
<dbReference type="GO" id="GO:0031966">
    <property type="term" value="C:mitochondrial membrane"/>
    <property type="evidence" value="ECO:0007669"/>
    <property type="project" value="TreeGrafter"/>
</dbReference>
<dbReference type="GO" id="GO:0004366">
    <property type="term" value="F:glycerol-3-phosphate O-acyltransferase activity"/>
    <property type="evidence" value="ECO:0007669"/>
    <property type="project" value="TreeGrafter"/>
</dbReference>
<gene>
    <name evidence="8" type="ORF">VPNG_07960</name>
</gene>
<dbReference type="Proteomes" id="UP000285146">
    <property type="component" value="Unassembled WGS sequence"/>
</dbReference>
<dbReference type="SUPFAM" id="SSF69593">
    <property type="entry name" value="Glycerol-3-phosphate (1)-acyltransferase"/>
    <property type="match status" value="1"/>
</dbReference>
<evidence type="ECO:0000256" key="3">
    <source>
        <dbReference type="ARBA" id="ARBA00022679"/>
    </source>
</evidence>
<keyword evidence="9" id="KW-1185">Reference proteome</keyword>
<feature type="domain" description="Phospholipid/glycerol acyltransferase" evidence="7">
    <location>
        <begin position="224"/>
        <end position="351"/>
    </location>
</feature>
<dbReference type="PANTHER" id="PTHR12563">
    <property type="entry name" value="GLYCEROL-3-PHOSPHATE ACYLTRANSFERASE"/>
    <property type="match status" value="1"/>
</dbReference>
<protein>
    <recommendedName>
        <fullName evidence="7">Phospholipid/glycerol acyltransferase domain-containing protein</fullName>
    </recommendedName>
</protein>
<accession>A0A423WAX5</accession>
<keyword evidence="5" id="KW-0012">Acyltransferase</keyword>
<proteinExistence type="inferred from homology"/>
<comment type="similarity">
    <text evidence="2">Belongs to the GPAT/DAPAT family.</text>
</comment>
<dbReference type="InterPro" id="IPR045520">
    <property type="entry name" value="GPAT/DHAPAT_C"/>
</dbReference>
<evidence type="ECO:0000256" key="4">
    <source>
        <dbReference type="ARBA" id="ARBA00023136"/>
    </source>
</evidence>
<feature type="region of interest" description="Disordered" evidence="6">
    <location>
        <begin position="808"/>
        <end position="847"/>
    </location>
</feature>
<keyword evidence="4" id="KW-0472">Membrane</keyword>
<evidence type="ECO:0000259" key="7">
    <source>
        <dbReference type="SMART" id="SM00563"/>
    </source>
</evidence>
<dbReference type="OrthoDB" id="10255570at2759"/>
<dbReference type="InterPro" id="IPR022284">
    <property type="entry name" value="GPAT/DHAPAT"/>
</dbReference>
<dbReference type="InterPro" id="IPR002123">
    <property type="entry name" value="Plipid/glycerol_acylTrfase"/>
</dbReference>
<dbReference type="AlphaFoldDB" id="A0A423WAX5"/>
<dbReference type="GO" id="GO:0012505">
    <property type="term" value="C:endomembrane system"/>
    <property type="evidence" value="ECO:0007669"/>
    <property type="project" value="UniProtKB-SubCell"/>
</dbReference>
<dbReference type="GO" id="GO:0019432">
    <property type="term" value="P:triglyceride biosynthetic process"/>
    <property type="evidence" value="ECO:0007669"/>
    <property type="project" value="TreeGrafter"/>
</dbReference>
<dbReference type="STRING" id="1230097.A0A423WAX5"/>
<dbReference type="GO" id="GO:0006631">
    <property type="term" value="P:fatty acid metabolic process"/>
    <property type="evidence" value="ECO:0007669"/>
    <property type="project" value="TreeGrafter"/>
</dbReference>
<evidence type="ECO:0000256" key="5">
    <source>
        <dbReference type="ARBA" id="ARBA00023315"/>
    </source>
</evidence>
<dbReference type="Pfam" id="PF01553">
    <property type="entry name" value="Acyltransferase"/>
    <property type="match status" value="1"/>
</dbReference>
<evidence type="ECO:0000256" key="2">
    <source>
        <dbReference type="ARBA" id="ARBA00007937"/>
    </source>
</evidence>
<dbReference type="PANTHER" id="PTHR12563:SF17">
    <property type="entry name" value="DIHYDROXYACETONE PHOSPHATE ACYLTRANSFERASE"/>
    <property type="match status" value="1"/>
</dbReference>
<dbReference type="SMART" id="SM00563">
    <property type="entry name" value="PlsC"/>
    <property type="match status" value="1"/>
</dbReference>
<dbReference type="Pfam" id="PF19277">
    <property type="entry name" value="GPAT_C"/>
    <property type="match status" value="1"/>
</dbReference>
<dbReference type="GO" id="GO:0006072">
    <property type="term" value="P:glycerol-3-phosphate metabolic process"/>
    <property type="evidence" value="ECO:0007669"/>
    <property type="project" value="TreeGrafter"/>
</dbReference>
<feature type="region of interest" description="Disordered" evidence="6">
    <location>
        <begin position="27"/>
        <end position="50"/>
    </location>
</feature>
<evidence type="ECO:0000313" key="9">
    <source>
        <dbReference type="Proteomes" id="UP000285146"/>
    </source>
</evidence>
<comment type="caution">
    <text evidence="8">The sequence shown here is derived from an EMBL/GenBank/DDBJ whole genome shotgun (WGS) entry which is preliminary data.</text>
</comment>
<evidence type="ECO:0000256" key="1">
    <source>
        <dbReference type="ARBA" id="ARBA00004184"/>
    </source>
</evidence>
<sequence length="847" mass="94745">MANGDDDASRDSAPDLRILGDQITLQPSGYVEPPVTTNPSLPPHAHDTAEAEKEEALMKQAAHFRSEPLQFLREVSLYVSGTGWRAYDNVIGQPIFYSGFSENLKNAILSAPLLNARIADLAGKRLAVEESQQLLGNSDKDSREYATRKAQRRLFLETGLREVADKWIDQMICKFESRTFIRGAYYLVTQLLTRAYHQGIHVSSEEVLMLRKVAEKAEANKQSIVFLPCHRSHVDYVSMQLICYRLGIALPTVVAGDNLNFPLVGSFLQHAGAFYIRRAFGDDALYTTLVQTYIDTLLQGGFNFECFIEGGRSRTGKLLSPKFGVLGFIIDSLLSGRVNDTIICPVSTQYDKVIETEGYVTELLGVPKKKENLADFLSSGGEVLSLRLGRVDVRFHEPWSLRGFINEQLTRLNKPPTSSLKVDLDPLVRHKLLRILGYKVLADINNVSVVMPTALIGTVLLTLRGRGVGKAELIRRVEWLIARVRAKGGRVAHFGTSPLSEVIDRGLEVLGKDLVGVVVNLPEPTYYAVDRFQLSFYRNMTIHLFISEALVSASMYTRVKKGGGPIIQDIPFTDLRDQVLFLSSLFRGEFIFPGEGLAVNLNRTLAGLEADGIIALKRDDKGQVTTVGLSDQERKVGRENYDFYCFLIWPFIESSWLAAVSLMGLTPPVGQEGEVWIEVSKAQNSAQLLGKTLYHQGDLSYFEAVNKETLKNSYQRFEEEGIINVVKSKDTKIPPRLRLAPEWQSPRDPETGKLNAIGSRLWDFTEKIASSRREGKNRRDGATVSTRVVRLTDMLGRKLFDEALSGANEKGKERASYPTLSSEDALALNKNVKEQRRRRSLEQRAHL</sequence>
<dbReference type="GO" id="GO:0008654">
    <property type="term" value="P:phospholipid biosynthetic process"/>
    <property type="evidence" value="ECO:0007669"/>
    <property type="project" value="TreeGrafter"/>
</dbReference>
<evidence type="ECO:0000313" key="8">
    <source>
        <dbReference type="EMBL" id="ROW00473.1"/>
    </source>
</evidence>
<evidence type="ECO:0000256" key="6">
    <source>
        <dbReference type="SAM" id="MobiDB-lite"/>
    </source>
</evidence>
<reference evidence="8 9" key="1">
    <citation type="submission" date="2015-09" db="EMBL/GenBank/DDBJ databases">
        <title>Host preference determinants of Valsa canker pathogens revealed by comparative genomics.</title>
        <authorList>
            <person name="Yin Z."/>
            <person name="Huang L."/>
        </authorList>
    </citation>
    <scope>NUCLEOTIDE SEQUENCE [LARGE SCALE GENOMIC DNA]</scope>
    <source>
        <strain evidence="8 9">SXYLt</strain>
    </source>
</reference>
<dbReference type="CDD" id="cd07993">
    <property type="entry name" value="LPLAT_DHAPAT-like"/>
    <property type="match status" value="1"/>
</dbReference>
<dbReference type="InterPro" id="IPR041728">
    <property type="entry name" value="GPAT/DHAPAT_LPLAT"/>
</dbReference>
<keyword evidence="3" id="KW-0808">Transferase</keyword>
<name>A0A423WAX5_9PEZI</name>